<dbReference type="GO" id="GO:0006891">
    <property type="term" value="P:intra-Golgi vesicle-mediated transport"/>
    <property type="evidence" value="ECO:0007669"/>
    <property type="project" value="TreeGrafter"/>
</dbReference>
<feature type="repeat" description="WD" evidence="12">
    <location>
        <begin position="92"/>
        <end position="124"/>
    </location>
</feature>
<dbReference type="Gene3D" id="2.130.10.10">
    <property type="entry name" value="YVTN repeat-like/Quinoprotein amine dehydrogenase"/>
    <property type="match status" value="1"/>
</dbReference>
<evidence type="ECO:0000313" key="14">
    <source>
        <dbReference type="EMBL" id="CAE5963399.1"/>
    </source>
</evidence>
<keyword evidence="7" id="KW-0653">Protein transport</keyword>
<evidence type="ECO:0000256" key="1">
    <source>
        <dbReference type="ARBA" id="ARBA00004156"/>
    </source>
</evidence>
<dbReference type="GO" id="GO:0006888">
    <property type="term" value="P:endoplasmic reticulum to Golgi vesicle-mediated transport"/>
    <property type="evidence" value="ECO:0007669"/>
    <property type="project" value="TreeGrafter"/>
</dbReference>
<dbReference type="InterPro" id="IPR036322">
    <property type="entry name" value="WD40_repeat_dom_sf"/>
</dbReference>
<comment type="function">
    <text evidence="11">The coatomer is a cytosolic protein complex that binds to dilysine motifs and reversibly associates with Golgi non-clathrin-coated vesicles, which further mediate biosynthetic protein transport from the ER, via the Golgi up to the trans Golgi network. Coatomer complex is required for budding from Golgi membranes, and is essential for the retrograde Golgi-to-ER transport of dilysine-tagged proteins.</text>
</comment>
<evidence type="ECO:0000313" key="15">
    <source>
        <dbReference type="Proteomes" id="UP000682877"/>
    </source>
</evidence>
<dbReference type="PANTHER" id="PTHR19876:SF68">
    <property type="entry name" value="COATOMER SUBUNIT BETA'-2"/>
    <property type="match status" value="1"/>
</dbReference>
<evidence type="ECO:0000256" key="6">
    <source>
        <dbReference type="ARBA" id="ARBA00022892"/>
    </source>
</evidence>
<dbReference type="GO" id="GO:0006886">
    <property type="term" value="P:intracellular protein transport"/>
    <property type="evidence" value="ECO:0007669"/>
    <property type="project" value="InterPro"/>
</dbReference>
<feature type="repeat" description="WD" evidence="12">
    <location>
        <begin position="227"/>
        <end position="268"/>
    </location>
</feature>
<dbReference type="InterPro" id="IPR006692">
    <property type="entry name" value="Beta-prop_COPA/B_2nd"/>
</dbReference>
<dbReference type="InterPro" id="IPR001680">
    <property type="entry name" value="WD40_rpt"/>
</dbReference>
<dbReference type="InterPro" id="IPR015943">
    <property type="entry name" value="WD40/YVTN_repeat-like_dom_sf"/>
</dbReference>
<feature type="repeat" description="WD" evidence="12">
    <location>
        <begin position="135"/>
        <end position="177"/>
    </location>
</feature>
<keyword evidence="6" id="KW-0931">ER-Golgi transport</keyword>
<comment type="subunit">
    <text evidence="3">Oligomeric complex that consists of at least the alpha, beta, beta', gamma, delta, epsilon and zeta subunits.</text>
</comment>
<keyword evidence="10" id="KW-0968">Cytoplasmic vesicle</keyword>
<dbReference type="PANTHER" id="PTHR19876">
    <property type="entry name" value="COATOMER"/>
    <property type="match status" value="1"/>
</dbReference>
<dbReference type="PROSITE" id="PS50294">
    <property type="entry name" value="WD_REPEATS_REGION"/>
    <property type="match status" value="4"/>
</dbReference>
<dbReference type="GO" id="GO:0030126">
    <property type="term" value="C:COPI vesicle coat"/>
    <property type="evidence" value="ECO:0007669"/>
    <property type="project" value="TreeGrafter"/>
</dbReference>
<gene>
    <name evidence="14" type="ORF">AARE701A_LOCUS4887</name>
</gene>
<evidence type="ECO:0000256" key="10">
    <source>
        <dbReference type="ARBA" id="ARBA00023329"/>
    </source>
</evidence>
<evidence type="ECO:0000256" key="3">
    <source>
        <dbReference type="ARBA" id="ARBA00011775"/>
    </source>
</evidence>
<evidence type="ECO:0000259" key="13">
    <source>
        <dbReference type="Pfam" id="PF04053"/>
    </source>
</evidence>
<dbReference type="InterPro" id="IPR019775">
    <property type="entry name" value="WD40_repeat_CS"/>
</dbReference>
<accession>A0A8S1ZNQ2</accession>
<dbReference type="GO" id="GO:0005198">
    <property type="term" value="F:structural molecule activity"/>
    <property type="evidence" value="ECO:0007669"/>
    <property type="project" value="InterPro"/>
</dbReference>
<evidence type="ECO:0000256" key="8">
    <source>
        <dbReference type="ARBA" id="ARBA00023034"/>
    </source>
</evidence>
<evidence type="ECO:0000256" key="12">
    <source>
        <dbReference type="PROSITE-ProRule" id="PRU00221"/>
    </source>
</evidence>
<dbReference type="SMART" id="SM00320">
    <property type="entry name" value="WD40"/>
    <property type="match status" value="7"/>
</dbReference>
<keyword evidence="8" id="KW-0333">Golgi apparatus</keyword>
<evidence type="ECO:0000256" key="2">
    <source>
        <dbReference type="ARBA" id="ARBA00004255"/>
    </source>
</evidence>
<feature type="repeat" description="WD" evidence="12">
    <location>
        <begin position="183"/>
        <end position="226"/>
    </location>
</feature>
<keyword evidence="5" id="KW-0677">Repeat</keyword>
<dbReference type="GO" id="GO:0000139">
    <property type="term" value="C:Golgi membrane"/>
    <property type="evidence" value="ECO:0007669"/>
    <property type="project" value="UniProtKB-SubCell"/>
</dbReference>
<evidence type="ECO:0000256" key="4">
    <source>
        <dbReference type="ARBA" id="ARBA00022574"/>
    </source>
</evidence>
<dbReference type="Pfam" id="PF00400">
    <property type="entry name" value="WD40"/>
    <property type="match status" value="4"/>
</dbReference>
<evidence type="ECO:0000256" key="9">
    <source>
        <dbReference type="ARBA" id="ARBA00023136"/>
    </source>
</evidence>
<comment type="subcellular location">
    <subcellularLocation>
        <location evidence="1">Cytoplasmic vesicle membrane</location>
    </subcellularLocation>
    <subcellularLocation>
        <location evidence="2">Golgi apparatus membrane</location>
        <topology evidence="2">Peripheral membrane protein</topology>
        <orientation evidence="2">Cytoplasmic side</orientation>
    </subcellularLocation>
</comment>
<evidence type="ECO:0000256" key="7">
    <source>
        <dbReference type="ARBA" id="ARBA00022927"/>
    </source>
</evidence>
<dbReference type="PROSITE" id="PS50082">
    <property type="entry name" value="WD_REPEATS_2"/>
    <property type="match status" value="4"/>
</dbReference>
<dbReference type="PRINTS" id="PR00320">
    <property type="entry name" value="GPROTEINBRPT"/>
</dbReference>
<name>A0A8S1ZNQ2_ARAAE</name>
<dbReference type="InterPro" id="IPR050844">
    <property type="entry name" value="Coatomer_complex_subunit"/>
</dbReference>
<dbReference type="PROSITE" id="PS00678">
    <property type="entry name" value="WD_REPEATS_1"/>
    <property type="match status" value="1"/>
</dbReference>
<keyword evidence="9" id="KW-0472">Membrane</keyword>
<evidence type="ECO:0000256" key="11">
    <source>
        <dbReference type="ARBA" id="ARBA00025536"/>
    </source>
</evidence>
<dbReference type="GO" id="GO:0006890">
    <property type="term" value="P:retrograde vesicle-mediated transport, Golgi to endoplasmic reticulum"/>
    <property type="evidence" value="ECO:0007669"/>
    <property type="project" value="TreeGrafter"/>
</dbReference>
<feature type="domain" description="COPA/B second beta-propeller" evidence="13">
    <location>
        <begin position="356"/>
        <end position="569"/>
    </location>
</feature>
<keyword evidence="7" id="KW-0813">Transport</keyword>
<keyword evidence="15" id="KW-1185">Reference proteome</keyword>
<proteinExistence type="predicted"/>
<dbReference type="InterPro" id="IPR020472">
    <property type="entry name" value="WD40_PAC1"/>
</dbReference>
<evidence type="ECO:0000256" key="5">
    <source>
        <dbReference type="ARBA" id="ARBA00022737"/>
    </source>
</evidence>
<protein>
    <recommendedName>
        <fullName evidence="13">COPA/B second beta-propeller domain-containing protein</fullName>
    </recommendedName>
</protein>
<dbReference type="Pfam" id="PF04053">
    <property type="entry name" value="B-prop_COPA_B_2nd"/>
    <property type="match status" value="1"/>
</dbReference>
<dbReference type="CDD" id="cd00200">
    <property type="entry name" value="WD40"/>
    <property type="match status" value="1"/>
</dbReference>
<sequence length="658" mass="74219">MFEFSDRTPWSVLSVDLHPEEPWILGGLSVGTLSLWDYEERVLIDDFYPSPGSPVWSAKFVARKLWAIAGSGDKCIRVYKWYNTSEPLKVISDAHTAAVRCLAVHPTLPYLLSSSDDNTIKLWNWDKDWSLSRVFLGHSASVMHVTFNPKDPHTFACASLDNTVNIWSLGSLEPVFTLGEEHAEGHLDGVFCVEFSTLSDKPYLITCSADHTAKVWDYQTKRCIQTLEGHTDVVTTVCYHPVLPIIITVTEDATALIWNATTFRLENNTLDVGSPRCFAIAHMEGSNRVVFGCLYGPQMMKLSLEIPLACMDNTGTIIWAKHKEILIGKTTDLMMLSQGDEFSDLERLPWDFDRWLTTFDFCPESLKHSPDGKYVIVCGDGKYTIINSSFPWKVVSSGSALEIVWSSDGGYALRQSSSHIEIFNKNFEKKGIVTPPYSVEHIFDGTSLAISSSNFLEFYDWEKLAVSLRIDVTKTRDLYYSDSGDLVAIVSDSSFKILDLNCDGDKTLSETNHDVRTGVWVKDTFVYITAVGELIYCVGRSKATRMCILRRPMSLMVCKLNASQVYLMDEEFNLFGYTLPTSLIDYKRLVLRGQLAKAVEAFTSIPKEKHKWHDVFSLVALFLEDLQLAGFKSETPEDFAKEEELWIELGYVPPGTVF</sequence>
<dbReference type="Proteomes" id="UP000682877">
    <property type="component" value="Chromosome 2"/>
</dbReference>
<keyword evidence="4 12" id="KW-0853">WD repeat</keyword>
<dbReference type="EMBL" id="LR999452">
    <property type="protein sequence ID" value="CAE5963399.1"/>
    <property type="molecule type" value="Genomic_DNA"/>
</dbReference>
<dbReference type="SUPFAM" id="SSF50978">
    <property type="entry name" value="WD40 repeat-like"/>
    <property type="match status" value="2"/>
</dbReference>
<reference evidence="14" key="1">
    <citation type="submission" date="2021-01" db="EMBL/GenBank/DDBJ databases">
        <authorList>
            <person name="Bezrukov I."/>
        </authorList>
    </citation>
    <scope>NUCLEOTIDE SEQUENCE</scope>
</reference>
<dbReference type="AlphaFoldDB" id="A0A8S1ZNQ2"/>
<organism evidence="14 15">
    <name type="scientific">Arabidopsis arenosa</name>
    <name type="common">Sand rock-cress</name>
    <name type="synonym">Cardaminopsis arenosa</name>
    <dbReference type="NCBI Taxonomy" id="38785"/>
    <lineage>
        <taxon>Eukaryota</taxon>
        <taxon>Viridiplantae</taxon>
        <taxon>Streptophyta</taxon>
        <taxon>Embryophyta</taxon>
        <taxon>Tracheophyta</taxon>
        <taxon>Spermatophyta</taxon>
        <taxon>Magnoliopsida</taxon>
        <taxon>eudicotyledons</taxon>
        <taxon>Gunneridae</taxon>
        <taxon>Pentapetalae</taxon>
        <taxon>rosids</taxon>
        <taxon>malvids</taxon>
        <taxon>Brassicales</taxon>
        <taxon>Brassicaceae</taxon>
        <taxon>Camelineae</taxon>
        <taxon>Arabidopsis</taxon>
    </lineage>
</organism>